<accession>A0A2G9YBV3</accession>
<evidence type="ECO:0000259" key="1">
    <source>
        <dbReference type="SMART" id="SM00966"/>
    </source>
</evidence>
<name>A0A2G9YBV3_9BACT</name>
<dbReference type="InterPro" id="IPR007159">
    <property type="entry name" value="SpoVT-AbrB_dom"/>
</dbReference>
<dbReference type="SUPFAM" id="SSF89447">
    <property type="entry name" value="AbrB/MazE/MraZ-like"/>
    <property type="match status" value="1"/>
</dbReference>
<dbReference type="GO" id="GO:0003677">
    <property type="term" value="F:DNA binding"/>
    <property type="evidence" value="ECO:0007669"/>
    <property type="project" value="InterPro"/>
</dbReference>
<dbReference type="Pfam" id="PF04014">
    <property type="entry name" value="MazE_antitoxin"/>
    <property type="match status" value="1"/>
</dbReference>
<comment type="caution">
    <text evidence="2">The sequence shown here is derived from an EMBL/GenBank/DDBJ whole genome shotgun (WGS) entry which is preliminary data.</text>
</comment>
<organism evidence="2 3">
    <name type="scientific">bacterium (Candidatus Ratteibacteria) CG23_combo_of_CG06-09_8_20_14_all_48_7</name>
    <dbReference type="NCBI Taxonomy" id="2014292"/>
    <lineage>
        <taxon>Bacteria</taxon>
        <taxon>Candidatus Ratteibacteria</taxon>
    </lineage>
</organism>
<dbReference type="InterPro" id="IPR037914">
    <property type="entry name" value="SpoVT-AbrB_sf"/>
</dbReference>
<dbReference type="EMBL" id="PCRF01000024">
    <property type="protein sequence ID" value="PIP16716.1"/>
    <property type="molecule type" value="Genomic_DNA"/>
</dbReference>
<dbReference type="SMART" id="SM00966">
    <property type="entry name" value="SpoVT_AbrB"/>
    <property type="match status" value="1"/>
</dbReference>
<dbReference type="Gene3D" id="2.10.260.10">
    <property type="match status" value="1"/>
</dbReference>
<evidence type="ECO:0000313" key="3">
    <source>
        <dbReference type="Proteomes" id="UP000230392"/>
    </source>
</evidence>
<gene>
    <name evidence="2" type="ORF">COX46_00525</name>
</gene>
<reference evidence="2 3" key="1">
    <citation type="submission" date="2017-09" db="EMBL/GenBank/DDBJ databases">
        <title>Depth-based differentiation of microbial function through sediment-hosted aquifers and enrichment of novel symbionts in the deep terrestrial subsurface.</title>
        <authorList>
            <person name="Probst A.J."/>
            <person name="Ladd B."/>
            <person name="Jarett J.K."/>
            <person name="Geller-Mcgrath D.E."/>
            <person name="Sieber C.M."/>
            <person name="Emerson J.B."/>
            <person name="Anantharaman K."/>
            <person name="Thomas B.C."/>
            <person name="Malmstrom R."/>
            <person name="Stieglmeier M."/>
            <person name="Klingl A."/>
            <person name="Woyke T."/>
            <person name="Ryan C.M."/>
            <person name="Banfield J.F."/>
        </authorList>
    </citation>
    <scope>NUCLEOTIDE SEQUENCE [LARGE SCALE GENOMIC DNA]</scope>
    <source>
        <strain evidence="2">CG23_combo_of_CG06-09_8_20_14_all_48_7</strain>
    </source>
</reference>
<feature type="non-terminal residue" evidence="2">
    <location>
        <position position="103"/>
    </location>
</feature>
<proteinExistence type="predicted"/>
<evidence type="ECO:0000313" key="2">
    <source>
        <dbReference type="EMBL" id="PIP16716.1"/>
    </source>
</evidence>
<sequence>MRTTHIRPVGPRNQVTIPAEILNTFRIKPHDLISFSRTDEGILMKPVVVVDKNEAWEKEELDALKKIIAKQVKAGEYVEFNTPKKALNSLRKKLRKITRENSD</sequence>
<dbReference type="AlphaFoldDB" id="A0A2G9YBV3"/>
<protein>
    <recommendedName>
        <fullName evidence="1">SpoVT-AbrB domain-containing protein</fullName>
    </recommendedName>
</protein>
<dbReference type="Proteomes" id="UP000230392">
    <property type="component" value="Unassembled WGS sequence"/>
</dbReference>
<feature type="domain" description="SpoVT-AbrB" evidence="1">
    <location>
        <begin position="7"/>
        <end position="52"/>
    </location>
</feature>